<dbReference type="Proteomes" id="UP000822688">
    <property type="component" value="Chromosome 12"/>
</dbReference>
<dbReference type="GO" id="GO:0008270">
    <property type="term" value="F:zinc ion binding"/>
    <property type="evidence" value="ECO:0007669"/>
    <property type="project" value="UniProtKB-KW"/>
</dbReference>
<accession>A0A8T0G2L5</accession>
<dbReference type="InterPro" id="IPR013087">
    <property type="entry name" value="Znf_C2H2_type"/>
</dbReference>
<dbReference type="PANTHER" id="PTHR21385">
    <property type="entry name" value="ZINC FINGER PROTEIN-RELATED"/>
    <property type="match status" value="1"/>
</dbReference>
<name>A0A8T0G2L5_CERPU</name>
<keyword evidence="2" id="KW-0812">Transmembrane</keyword>
<evidence type="ECO:0000256" key="1">
    <source>
        <dbReference type="PROSITE-ProRule" id="PRU00042"/>
    </source>
</evidence>
<keyword evidence="3" id="KW-0732">Signal</keyword>
<comment type="caution">
    <text evidence="5">The sequence shown here is derived from an EMBL/GenBank/DDBJ whole genome shotgun (WGS) entry which is preliminary data.</text>
</comment>
<keyword evidence="2" id="KW-1133">Transmembrane helix</keyword>
<gene>
    <name evidence="5" type="ORF">KC19_12G014700</name>
</gene>
<proteinExistence type="predicted"/>
<evidence type="ECO:0000256" key="3">
    <source>
        <dbReference type="SAM" id="SignalP"/>
    </source>
</evidence>
<dbReference type="PROSITE" id="PS00028">
    <property type="entry name" value="ZINC_FINGER_C2H2_1"/>
    <property type="match status" value="1"/>
</dbReference>
<dbReference type="AlphaFoldDB" id="A0A8T0G2L5"/>
<dbReference type="PANTHER" id="PTHR21385:SF0">
    <property type="entry name" value="RE51073P"/>
    <property type="match status" value="1"/>
</dbReference>
<organism evidence="5 6">
    <name type="scientific">Ceratodon purpureus</name>
    <name type="common">Fire moss</name>
    <name type="synonym">Dicranum purpureum</name>
    <dbReference type="NCBI Taxonomy" id="3225"/>
    <lineage>
        <taxon>Eukaryota</taxon>
        <taxon>Viridiplantae</taxon>
        <taxon>Streptophyta</taxon>
        <taxon>Embryophyta</taxon>
        <taxon>Bryophyta</taxon>
        <taxon>Bryophytina</taxon>
        <taxon>Bryopsida</taxon>
        <taxon>Dicranidae</taxon>
        <taxon>Pseudoditrichales</taxon>
        <taxon>Ditrichaceae</taxon>
        <taxon>Ceratodon</taxon>
    </lineage>
</organism>
<evidence type="ECO:0000256" key="2">
    <source>
        <dbReference type="SAM" id="Phobius"/>
    </source>
</evidence>
<keyword evidence="6" id="KW-1185">Reference proteome</keyword>
<feature type="chain" id="PRO_5035783882" description="C2H2-type domain-containing protein" evidence="3">
    <location>
        <begin position="21"/>
        <end position="280"/>
    </location>
</feature>
<feature type="transmembrane region" description="Helical" evidence="2">
    <location>
        <begin position="230"/>
        <end position="251"/>
    </location>
</feature>
<keyword evidence="1" id="KW-0479">Metal-binding</keyword>
<feature type="domain" description="C2H2-type" evidence="4">
    <location>
        <begin position="105"/>
        <end position="133"/>
    </location>
</feature>
<keyword evidence="1" id="KW-0863">Zinc-finger</keyword>
<evidence type="ECO:0000259" key="4">
    <source>
        <dbReference type="PROSITE" id="PS50157"/>
    </source>
</evidence>
<dbReference type="PROSITE" id="PS50157">
    <property type="entry name" value="ZINC_FINGER_C2H2_2"/>
    <property type="match status" value="1"/>
</dbReference>
<dbReference type="EMBL" id="CM026433">
    <property type="protein sequence ID" value="KAG0553483.1"/>
    <property type="molecule type" value="Genomic_DNA"/>
</dbReference>
<protein>
    <recommendedName>
        <fullName evidence="4">C2H2-type domain-containing protein</fullName>
    </recommendedName>
</protein>
<sequence length="280" mass="32882">MRRFWSWRIWVVVFLALALSSSRFIACAEKYRVSEERQRQLQEEKGRVHCSRSRSRTSRNIVSEYLMPFVESEKYTLPKSCRLHPDNDIYREQEGNIDELRPMQWQCRYCKKLFRSQVYLDMHFDNRHSENLDTSSNKCLADTCGALHCDYFDSLSSSKPKMQATCKPAVVEKNRHACEVLANTCFPAEKSPVAKKLNDFFKRQFCDAHTCKKKLKIYPRGSGIDRNRSLIYALSFFTIVVLALFYLVVYLHKRESGMLIKGLRRARSRPSFKGSKVQKD</sequence>
<evidence type="ECO:0000313" key="6">
    <source>
        <dbReference type="Proteomes" id="UP000822688"/>
    </source>
</evidence>
<keyword evidence="2" id="KW-0472">Membrane</keyword>
<feature type="signal peptide" evidence="3">
    <location>
        <begin position="1"/>
        <end position="20"/>
    </location>
</feature>
<keyword evidence="1" id="KW-0862">Zinc</keyword>
<reference evidence="5" key="1">
    <citation type="submission" date="2020-06" db="EMBL/GenBank/DDBJ databases">
        <title>WGS assembly of Ceratodon purpureus strain R40.</title>
        <authorList>
            <person name="Carey S.B."/>
            <person name="Jenkins J."/>
            <person name="Shu S."/>
            <person name="Lovell J.T."/>
            <person name="Sreedasyam A."/>
            <person name="Maumus F."/>
            <person name="Tiley G.P."/>
            <person name="Fernandez-Pozo N."/>
            <person name="Barry K."/>
            <person name="Chen C."/>
            <person name="Wang M."/>
            <person name="Lipzen A."/>
            <person name="Daum C."/>
            <person name="Saski C.A."/>
            <person name="Payton A.C."/>
            <person name="Mcbreen J.C."/>
            <person name="Conrad R.E."/>
            <person name="Kollar L.M."/>
            <person name="Olsson S."/>
            <person name="Huttunen S."/>
            <person name="Landis J.B."/>
            <person name="Wickett N.J."/>
            <person name="Johnson M.G."/>
            <person name="Rensing S.A."/>
            <person name="Grimwood J."/>
            <person name="Schmutz J."/>
            <person name="Mcdaniel S.F."/>
        </authorList>
    </citation>
    <scope>NUCLEOTIDE SEQUENCE</scope>
    <source>
        <strain evidence="5">R40</strain>
    </source>
</reference>
<evidence type="ECO:0000313" key="5">
    <source>
        <dbReference type="EMBL" id="KAG0553483.1"/>
    </source>
</evidence>